<dbReference type="EMBL" id="LLYB01000055">
    <property type="protein sequence ID" value="KRR25505.1"/>
    <property type="molecule type" value="Genomic_DNA"/>
</dbReference>
<accession>A0A0R3N0A3</accession>
<name>A0A0R3N0A3_9BRAD</name>
<reference evidence="1 2" key="1">
    <citation type="submission" date="2014-03" db="EMBL/GenBank/DDBJ databases">
        <title>Bradyrhizobium valentinum sp. nov., isolated from effective nodules of Lupinus mariae-josephae, a lupine endemic of basic-lime soils in Eastern Spain.</title>
        <authorList>
            <person name="Duran D."/>
            <person name="Rey L."/>
            <person name="Navarro A."/>
            <person name="Busquets A."/>
            <person name="Imperial J."/>
            <person name="Ruiz-Argueso T."/>
        </authorList>
    </citation>
    <scope>NUCLEOTIDE SEQUENCE [LARGE SCALE GENOMIC DNA]</scope>
    <source>
        <strain evidence="1 2">CCBAU 23086</strain>
    </source>
</reference>
<gene>
    <name evidence="1" type="ORF">CQ14_17680</name>
</gene>
<comment type="caution">
    <text evidence="1">The sequence shown here is derived from an EMBL/GenBank/DDBJ whole genome shotgun (WGS) entry which is preliminary data.</text>
</comment>
<evidence type="ECO:0000313" key="1">
    <source>
        <dbReference type="EMBL" id="KRR25505.1"/>
    </source>
</evidence>
<sequence>MPPLDDAGGIELSGVWLLSNRISACDRPLPAPIAVVFDLNTGQCHLQRRLQRHHDLLADDR</sequence>
<organism evidence="1 2">
    <name type="scientific">Bradyrhizobium lablabi</name>
    <dbReference type="NCBI Taxonomy" id="722472"/>
    <lineage>
        <taxon>Bacteria</taxon>
        <taxon>Pseudomonadati</taxon>
        <taxon>Pseudomonadota</taxon>
        <taxon>Alphaproteobacteria</taxon>
        <taxon>Hyphomicrobiales</taxon>
        <taxon>Nitrobacteraceae</taxon>
        <taxon>Bradyrhizobium</taxon>
    </lineage>
</organism>
<proteinExistence type="predicted"/>
<dbReference type="AlphaFoldDB" id="A0A0R3N0A3"/>
<evidence type="ECO:0000313" key="2">
    <source>
        <dbReference type="Proteomes" id="UP000051660"/>
    </source>
</evidence>
<protein>
    <submittedName>
        <fullName evidence="1">Uncharacterized protein</fullName>
    </submittedName>
</protein>
<dbReference type="Proteomes" id="UP000051660">
    <property type="component" value="Unassembled WGS sequence"/>
</dbReference>